<keyword evidence="5 9" id="KW-0676">Redox-active center</keyword>
<organism evidence="11 12">
    <name type="scientific">Citreimonas salinaria</name>
    <dbReference type="NCBI Taxonomy" id="321339"/>
    <lineage>
        <taxon>Bacteria</taxon>
        <taxon>Pseudomonadati</taxon>
        <taxon>Pseudomonadota</taxon>
        <taxon>Alphaproteobacteria</taxon>
        <taxon>Rhodobacterales</taxon>
        <taxon>Roseobacteraceae</taxon>
        <taxon>Citreimonas</taxon>
    </lineage>
</organism>
<name>A0A1H3FAQ8_9RHOB</name>
<evidence type="ECO:0000256" key="9">
    <source>
        <dbReference type="PIRSR" id="PIRSR000077-4"/>
    </source>
</evidence>
<feature type="active site" description="Nucleophile" evidence="8">
    <location>
        <position position="34"/>
    </location>
</feature>
<evidence type="ECO:0000313" key="12">
    <source>
        <dbReference type="Proteomes" id="UP000199286"/>
    </source>
</evidence>
<evidence type="ECO:0000256" key="5">
    <source>
        <dbReference type="ARBA" id="ARBA00023284"/>
    </source>
</evidence>
<evidence type="ECO:0000256" key="6">
    <source>
        <dbReference type="NCBIfam" id="TIGR01068"/>
    </source>
</evidence>
<dbReference type="PROSITE" id="PS00194">
    <property type="entry name" value="THIOREDOXIN_1"/>
    <property type="match status" value="1"/>
</dbReference>
<dbReference type="STRING" id="321339.SAMN05444340_101303"/>
<reference evidence="11 12" key="1">
    <citation type="submission" date="2016-10" db="EMBL/GenBank/DDBJ databases">
        <authorList>
            <person name="de Groot N.N."/>
        </authorList>
    </citation>
    <scope>NUCLEOTIDE SEQUENCE [LARGE SCALE GENOMIC DNA]</scope>
    <source>
        <strain evidence="11 12">DSM 26880</strain>
    </source>
</reference>
<dbReference type="GO" id="GO:0045454">
    <property type="term" value="P:cell redox homeostasis"/>
    <property type="evidence" value="ECO:0007669"/>
    <property type="project" value="TreeGrafter"/>
</dbReference>
<dbReference type="PIRSF" id="PIRSF000077">
    <property type="entry name" value="Thioredoxin"/>
    <property type="match status" value="1"/>
</dbReference>
<keyword evidence="4 9" id="KW-1015">Disulfide bond</keyword>
<keyword evidence="3" id="KW-0249">Electron transport</keyword>
<dbReference type="RefSeq" id="WP_089878111.1">
    <property type="nucleotide sequence ID" value="NZ_FNPF01000001.1"/>
</dbReference>
<dbReference type="PROSITE" id="PS51352">
    <property type="entry name" value="THIOREDOXIN_2"/>
    <property type="match status" value="1"/>
</dbReference>
<dbReference type="Pfam" id="PF00085">
    <property type="entry name" value="Thioredoxin"/>
    <property type="match status" value="1"/>
</dbReference>
<dbReference type="PANTHER" id="PTHR45663:SF11">
    <property type="entry name" value="GEO12009P1"/>
    <property type="match status" value="1"/>
</dbReference>
<dbReference type="OrthoDB" id="9790390at2"/>
<proteinExistence type="inferred from homology"/>
<dbReference type="SUPFAM" id="SSF52833">
    <property type="entry name" value="Thioredoxin-like"/>
    <property type="match status" value="1"/>
</dbReference>
<comment type="similarity">
    <text evidence="1 7">Belongs to the thioredoxin family.</text>
</comment>
<accession>A0A1H3FAQ8</accession>
<dbReference type="InterPro" id="IPR005746">
    <property type="entry name" value="Thioredoxin"/>
</dbReference>
<feature type="site" description="Contributes to redox potential value" evidence="8">
    <location>
        <position position="32"/>
    </location>
</feature>
<protein>
    <recommendedName>
        <fullName evidence="6 7">Thioredoxin</fullName>
    </recommendedName>
</protein>
<dbReference type="Proteomes" id="UP000199286">
    <property type="component" value="Unassembled WGS sequence"/>
</dbReference>
<dbReference type="NCBIfam" id="TIGR01068">
    <property type="entry name" value="thioredoxin"/>
    <property type="match status" value="1"/>
</dbReference>
<sequence>MSTVAVTDDTFDAEVKNSDIPVVVDFWAEWCGPCKQIGPALEELSTEMEGKIKVAKVDVDQNPNTAAALGVRGIPALFIFKDGQVISNRAGAAPKAALKGWIEDSI</sequence>
<dbReference type="Gene3D" id="3.40.30.10">
    <property type="entry name" value="Glutaredoxin"/>
    <property type="match status" value="1"/>
</dbReference>
<feature type="disulfide bond" description="Redox-active" evidence="9">
    <location>
        <begin position="31"/>
        <end position="34"/>
    </location>
</feature>
<dbReference type="FunFam" id="3.40.30.10:FF:000001">
    <property type="entry name" value="Thioredoxin"/>
    <property type="match status" value="1"/>
</dbReference>
<evidence type="ECO:0000256" key="8">
    <source>
        <dbReference type="PIRSR" id="PIRSR000077-1"/>
    </source>
</evidence>
<dbReference type="EMBL" id="FNPF01000001">
    <property type="protein sequence ID" value="SDX87917.1"/>
    <property type="molecule type" value="Genomic_DNA"/>
</dbReference>
<dbReference type="GO" id="GO:0015035">
    <property type="term" value="F:protein-disulfide reductase activity"/>
    <property type="evidence" value="ECO:0007669"/>
    <property type="project" value="UniProtKB-UniRule"/>
</dbReference>
<dbReference type="AlphaFoldDB" id="A0A1H3FAQ8"/>
<feature type="active site" description="Nucleophile" evidence="8">
    <location>
        <position position="31"/>
    </location>
</feature>
<keyword evidence="12" id="KW-1185">Reference proteome</keyword>
<evidence type="ECO:0000313" key="11">
    <source>
        <dbReference type="EMBL" id="SDX87917.1"/>
    </source>
</evidence>
<dbReference type="InterPro" id="IPR036249">
    <property type="entry name" value="Thioredoxin-like_sf"/>
</dbReference>
<dbReference type="PRINTS" id="PR00421">
    <property type="entry name" value="THIOREDOXIN"/>
</dbReference>
<keyword evidence="2" id="KW-0813">Transport</keyword>
<evidence type="ECO:0000256" key="4">
    <source>
        <dbReference type="ARBA" id="ARBA00023157"/>
    </source>
</evidence>
<dbReference type="GO" id="GO:0005829">
    <property type="term" value="C:cytosol"/>
    <property type="evidence" value="ECO:0007669"/>
    <property type="project" value="TreeGrafter"/>
</dbReference>
<feature type="domain" description="Thioredoxin" evidence="10">
    <location>
        <begin position="1"/>
        <end position="106"/>
    </location>
</feature>
<dbReference type="CDD" id="cd02947">
    <property type="entry name" value="TRX_family"/>
    <property type="match status" value="1"/>
</dbReference>
<feature type="site" description="Contributes to redox potential value" evidence="8">
    <location>
        <position position="33"/>
    </location>
</feature>
<feature type="site" description="Deprotonates C-terminal active site Cys" evidence="8">
    <location>
        <position position="25"/>
    </location>
</feature>
<dbReference type="PANTHER" id="PTHR45663">
    <property type="entry name" value="GEO12009P1"/>
    <property type="match status" value="1"/>
</dbReference>
<dbReference type="InterPro" id="IPR017937">
    <property type="entry name" value="Thioredoxin_CS"/>
</dbReference>
<dbReference type="InterPro" id="IPR013766">
    <property type="entry name" value="Thioredoxin_domain"/>
</dbReference>
<evidence type="ECO:0000256" key="7">
    <source>
        <dbReference type="PIRNR" id="PIRNR000077"/>
    </source>
</evidence>
<evidence type="ECO:0000256" key="1">
    <source>
        <dbReference type="ARBA" id="ARBA00008987"/>
    </source>
</evidence>
<evidence type="ECO:0000256" key="2">
    <source>
        <dbReference type="ARBA" id="ARBA00022448"/>
    </source>
</evidence>
<evidence type="ECO:0000256" key="3">
    <source>
        <dbReference type="ARBA" id="ARBA00022982"/>
    </source>
</evidence>
<gene>
    <name evidence="11" type="ORF">SAMN05444340_101303</name>
</gene>
<evidence type="ECO:0000259" key="10">
    <source>
        <dbReference type="PROSITE" id="PS51352"/>
    </source>
</evidence>